<proteinExistence type="predicted"/>
<organism evidence="3 4">
    <name type="scientific">Cohnella silvisoli</name>
    <dbReference type="NCBI Taxonomy" id="2873699"/>
    <lineage>
        <taxon>Bacteria</taxon>
        <taxon>Bacillati</taxon>
        <taxon>Bacillota</taxon>
        <taxon>Bacilli</taxon>
        <taxon>Bacillales</taxon>
        <taxon>Paenibacillaceae</taxon>
        <taxon>Cohnella</taxon>
    </lineage>
</organism>
<keyword evidence="1" id="KW-0472">Membrane</keyword>
<feature type="domain" description="DUF1468" evidence="2">
    <location>
        <begin position="10"/>
        <end position="144"/>
    </location>
</feature>
<feature type="transmembrane region" description="Helical" evidence="1">
    <location>
        <begin position="40"/>
        <end position="58"/>
    </location>
</feature>
<evidence type="ECO:0000259" key="2">
    <source>
        <dbReference type="Pfam" id="PF07331"/>
    </source>
</evidence>
<evidence type="ECO:0000313" key="4">
    <source>
        <dbReference type="Proteomes" id="UP001493487"/>
    </source>
</evidence>
<accession>A0ABV1KQC2</accession>
<dbReference type="RefSeq" id="WP_232185081.1">
    <property type="nucleotide sequence ID" value="NZ_JAIOAP010000004.1"/>
</dbReference>
<dbReference type="InterPro" id="IPR009936">
    <property type="entry name" value="DUF1468"/>
</dbReference>
<keyword evidence="1" id="KW-1133">Transmembrane helix</keyword>
<feature type="transmembrane region" description="Helical" evidence="1">
    <location>
        <begin position="121"/>
        <end position="139"/>
    </location>
</feature>
<comment type="caution">
    <text evidence="3">The sequence shown here is derived from an EMBL/GenBank/DDBJ whole genome shotgun (WGS) entry which is preliminary data.</text>
</comment>
<dbReference type="EMBL" id="JASKHM010000003">
    <property type="protein sequence ID" value="MEQ4482256.1"/>
    <property type="molecule type" value="Genomic_DNA"/>
</dbReference>
<sequence>MNKKFDRYASFVYLLIGIGFVWQSTTISASSYGSNVGPNIFPLGLGSLLILLSIRLFYEVLKAKDHGGEKEKLDYKRFLMIFAAAVLYAFFFEDIGYILGTFLFLLFSFQVLERGKWLKSLLIASLFSVGVYVLFVVILEGSMPGFPSWLSLS</sequence>
<keyword evidence="4" id="KW-1185">Reference proteome</keyword>
<feature type="transmembrane region" description="Helical" evidence="1">
    <location>
        <begin position="78"/>
        <end position="109"/>
    </location>
</feature>
<reference evidence="3 4" key="1">
    <citation type="journal article" date="2023" name="Genome Announc.">
        <title>Pan-Genome Analyses of the Genus Cohnella and Proposal of the Novel Species Cohnella silvisoli sp. nov., Isolated from Forest Soil.</title>
        <authorList>
            <person name="Wang C."/>
            <person name="Mao L."/>
            <person name="Bao G."/>
            <person name="Zhu H."/>
        </authorList>
    </citation>
    <scope>NUCLEOTIDE SEQUENCE [LARGE SCALE GENOMIC DNA]</scope>
    <source>
        <strain evidence="3 4">NL03-T5-1</strain>
    </source>
</reference>
<keyword evidence="1" id="KW-0812">Transmembrane</keyword>
<evidence type="ECO:0000256" key="1">
    <source>
        <dbReference type="SAM" id="Phobius"/>
    </source>
</evidence>
<name>A0ABV1KQC2_9BACL</name>
<gene>
    <name evidence="3" type="ORF">QJS35_07585</name>
</gene>
<feature type="transmembrane region" description="Helical" evidence="1">
    <location>
        <begin position="12"/>
        <end position="34"/>
    </location>
</feature>
<evidence type="ECO:0000313" key="3">
    <source>
        <dbReference type="EMBL" id="MEQ4482256.1"/>
    </source>
</evidence>
<dbReference type="Pfam" id="PF07331">
    <property type="entry name" value="TctB"/>
    <property type="match status" value="1"/>
</dbReference>
<dbReference type="Proteomes" id="UP001493487">
    <property type="component" value="Unassembled WGS sequence"/>
</dbReference>
<protein>
    <submittedName>
        <fullName evidence="3">Tripartite tricarboxylate transporter TctB family protein</fullName>
    </submittedName>
</protein>